<dbReference type="EMBL" id="CP014352">
    <property type="protein sequence ID" value="AMS05383.1"/>
    <property type="molecule type" value="Genomic_DNA"/>
</dbReference>
<dbReference type="RefSeq" id="WP_062819490.1">
    <property type="nucleotide sequence ID" value="NZ_CP014352.1"/>
</dbReference>
<evidence type="ECO:0000256" key="1">
    <source>
        <dbReference type="ARBA" id="ARBA00010617"/>
    </source>
</evidence>
<dbReference type="Proteomes" id="UP000075221">
    <property type="component" value="Chromosome"/>
</dbReference>
<dbReference type="InterPro" id="IPR036396">
    <property type="entry name" value="Cyt_P450_sf"/>
</dbReference>
<dbReference type="GO" id="GO:0016705">
    <property type="term" value="F:oxidoreductase activity, acting on paired donors, with incorporation or reduction of molecular oxygen"/>
    <property type="evidence" value="ECO:0007669"/>
    <property type="project" value="InterPro"/>
</dbReference>
<dbReference type="SUPFAM" id="SSF48264">
    <property type="entry name" value="Cytochrome P450"/>
    <property type="match status" value="1"/>
</dbReference>
<dbReference type="GO" id="GO:0004497">
    <property type="term" value="F:monooxygenase activity"/>
    <property type="evidence" value="ECO:0007669"/>
    <property type="project" value="InterPro"/>
</dbReference>
<keyword evidence="3" id="KW-0479">Metal-binding</keyword>
<dbReference type="AlphaFoldDB" id="A0AAC9FC31"/>
<keyword evidence="5" id="KW-0408">Iron</keyword>
<dbReference type="InterPro" id="IPR050705">
    <property type="entry name" value="Cytochrome_P450_3A"/>
</dbReference>
<evidence type="ECO:0000256" key="2">
    <source>
        <dbReference type="ARBA" id="ARBA00022617"/>
    </source>
</evidence>
<evidence type="ECO:0000256" key="3">
    <source>
        <dbReference type="ARBA" id="ARBA00022723"/>
    </source>
</evidence>
<dbReference type="EMBL" id="CP015970">
    <property type="protein sequence ID" value="AOZ46857.1"/>
    <property type="molecule type" value="Genomic_DNA"/>
</dbReference>
<comment type="similarity">
    <text evidence="1">Belongs to the cytochrome P450 family.</text>
</comment>
<dbReference type="CDD" id="cd11067">
    <property type="entry name" value="CYP152"/>
    <property type="match status" value="1"/>
</dbReference>
<dbReference type="PANTHER" id="PTHR24302:SF15">
    <property type="entry name" value="FATTY-ACID PEROXYGENASE"/>
    <property type="match status" value="1"/>
</dbReference>
<dbReference type="GO" id="GO:0020037">
    <property type="term" value="F:heme binding"/>
    <property type="evidence" value="ECO:0007669"/>
    <property type="project" value="InterPro"/>
</dbReference>
<dbReference type="Gene3D" id="1.10.630.10">
    <property type="entry name" value="Cytochrome P450"/>
    <property type="match status" value="1"/>
</dbReference>
<evidence type="ECO:0000313" key="9">
    <source>
        <dbReference type="Proteomes" id="UP000178666"/>
    </source>
</evidence>
<reference evidence="6 8" key="2">
    <citation type="submission" date="2016-02" db="EMBL/GenBank/DDBJ databases">
        <title>Complete Genome Sequence of Propionibacterium acidipropionici ATCC 55737.</title>
        <authorList>
            <person name="Luna Flores C.H."/>
            <person name="Nielsen L.K."/>
            <person name="Marcellin E."/>
        </authorList>
    </citation>
    <scope>NUCLEOTIDE SEQUENCE [LARGE SCALE GENOMIC DNA]</scope>
    <source>
        <strain evidence="6 8">ATCC 55737</strain>
    </source>
</reference>
<reference evidence="7 9" key="1">
    <citation type="journal article" date="2016" name="Plant Dis.">
        <title>Improved production of propionic acid using genome shuffling.</title>
        <authorList>
            <person name="Luna-Flores C.H."/>
            <person name="Palfreyman R.W."/>
            <person name="Kromer J.O."/>
            <person name="Nielsen L.K."/>
            <person name="Marcellin E."/>
        </authorList>
    </citation>
    <scope>NUCLEOTIDE SEQUENCE [LARGE SCALE GENOMIC DNA]</scope>
    <source>
        <strain evidence="7 9">F3E8</strain>
    </source>
</reference>
<evidence type="ECO:0000313" key="7">
    <source>
        <dbReference type="EMBL" id="AOZ46857.1"/>
    </source>
</evidence>
<evidence type="ECO:0000256" key="4">
    <source>
        <dbReference type="ARBA" id="ARBA00023002"/>
    </source>
</evidence>
<protein>
    <submittedName>
        <fullName evidence="6">Cytochrome</fullName>
    </submittedName>
</protein>
<gene>
    <name evidence="7" type="ORF">A8L58_09310</name>
    <name evidence="6" type="ORF">AXH35_07855</name>
</gene>
<keyword evidence="2" id="KW-0349">Heme</keyword>
<keyword evidence="9" id="KW-1185">Reference proteome</keyword>
<evidence type="ECO:0000313" key="6">
    <source>
        <dbReference type="EMBL" id="AMS05383.1"/>
    </source>
</evidence>
<sequence>MTPRPFDSTIPLLHEGYPFVSSRCDELGTDLFTTRIALQRATIMRGAAAAELFYSSGHFTRRGAVPLTVQHLLQDEGSVQGLEGTAHRHRKQAFLDVMAPDTMPALGELFEEEWRQAMSRHGVDRRIVLADVAEEVLAGTACRWCGIPLEKADLPRLTRELSLMVRWAGSQGPGNWYAQWRRRGTEQWAAGLVEQVRDGRLDAGPATTLRVFAELTDENGERLPARIAAVEILNVLRPMVAIARFITFAAVALAEHPRWRERFASGDVEGLEPFAQEVRRYYPFFPVVPGRSVDAFTWQGHRFGQGEWVILDLYGTCHDPRLWHDPHAFVPERFEGWSWDDDPYSMIAQGAGEHARTHRCPGEWSTVEVLRRALVLLATDDRTLPAQDLTVPLNRFPTMPRSGVILEKG</sequence>
<dbReference type="GO" id="GO:0005506">
    <property type="term" value="F:iron ion binding"/>
    <property type="evidence" value="ECO:0007669"/>
    <property type="project" value="InterPro"/>
</dbReference>
<dbReference type="PANTHER" id="PTHR24302">
    <property type="entry name" value="CYTOCHROME P450 FAMILY 3"/>
    <property type="match status" value="1"/>
</dbReference>
<accession>A0AAC9FC31</accession>
<organism evidence="6 8">
    <name type="scientific">Acidipropionibacterium acidipropionici</name>
    <dbReference type="NCBI Taxonomy" id="1748"/>
    <lineage>
        <taxon>Bacteria</taxon>
        <taxon>Bacillati</taxon>
        <taxon>Actinomycetota</taxon>
        <taxon>Actinomycetes</taxon>
        <taxon>Propionibacteriales</taxon>
        <taxon>Propionibacteriaceae</taxon>
        <taxon>Acidipropionibacterium</taxon>
    </lineage>
</organism>
<evidence type="ECO:0000313" key="8">
    <source>
        <dbReference type="Proteomes" id="UP000075221"/>
    </source>
</evidence>
<proteinExistence type="inferred from homology"/>
<dbReference type="Proteomes" id="UP000178666">
    <property type="component" value="Chromosome"/>
</dbReference>
<name>A0AAC9FC31_9ACTN</name>
<evidence type="ECO:0000256" key="5">
    <source>
        <dbReference type="ARBA" id="ARBA00023004"/>
    </source>
</evidence>
<keyword evidence="4" id="KW-0560">Oxidoreductase</keyword>
<dbReference type="Pfam" id="PF00067">
    <property type="entry name" value="p450"/>
    <property type="match status" value="1"/>
</dbReference>
<dbReference type="InterPro" id="IPR001128">
    <property type="entry name" value="Cyt_P450"/>
</dbReference>